<dbReference type="eggNOG" id="COG2065">
    <property type="taxonomic scope" value="Bacteria"/>
</dbReference>
<keyword evidence="7" id="KW-1185">Reference proteome</keyword>
<keyword evidence="4 6" id="KW-0808">Transferase</keyword>
<dbReference type="Proteomes" id="UP000016587">
    <property type="component" value="Chromosome"/>
</dbReference>
<accession>T2GC20</accession>
<dbReference type="FunFam" id="3.40.50.2020:FF:000020">
    <property type="entry name" value="Bifunctional protein PyrR"/>
    <property type="match status" value="1"/>
</dbReference>
<dbReference type="SUPFAM" id="SSF53271">
    <property type="entry name" value="PRTase-like"/>
    <property type="match status" value="1"/>
</dbReference>
<reference evidence="7" key="2">
    <citation type="submission" date="2013-07" db="EMBL/GenBank/DDBJ databases">
        <authorList>
            <person name="Morais-Silva F.O."/>
            <person name="Rezende A.M."/>
            <person name="Pimentel C."/>
            <person name="Resende D.M."/>
            <person name="Santos C.I."/>
            <person name="Clemente C."/>
            <person name="de Oliveira L.M."/>
            <person name="da Silva S.M."/>
            <person name="Costa D.A."/>
            <person name="Varela-Raposo A."/>
            <person name="Horacio E.C.A."/>
            <person name="Matos M."/>
            <person name="Flores O."/>
            <person name="Ruiz J.C."/>
            <person name="Rodrigues-Pousada C."/>
        </authorList>
    </citation>
    <scope>NUCLEOTIDE SEQUENCE [LARGE SCALE GENOMIC DNA]</scope>
    <source>
        <strain evidence="7">ATCC 19364 / DSM 1382 / NCIMB 9332 / VKM B-1759</strain>
    </source>
</reference>
<gene>
    <name evidence="4" type="primary">pyrR</name>
    <name evidence="6" type="ORF">DGI_2357</name>
</gene>
<dbReference type="KEGG" id="dgg:DGI_2357"/>
<dbReference type="EMBL" id="CP006585">
    <property type="protein sequence ID" value="AGW14110.1"/>
    <property type="molecule type" value="Genomic_DNA"/>
</dbReference>
<dbReference type="InterPro" id="IPR000836">
    <property type="entry name" value="PRTase_dom"/>
</dbReference>
<dbReference type="PATRIC" id="fig|1121448.10.peg.2310"/>
<dbReference type="NCBIfam" id="NF003549">
    <property type="entry name" value="PRK05205.1-5"/>
    <property type="match status" value="1"/>
</dbReference>
<name>T2GC20_MEGG1</name>
<dbReference type="HAMAP" id="MF_01219">
    <property type="entry name" value="PyrR"/>
    <property type="match status" value="1"/>
</dbReference>
<evidence type="ECO:0000256" key="1">
    <source>
        <dbReference type="ARBA" id="ARBA00005565"/>
    </source>
</evidence>
<dbReference type="RefSeq" id="WP_021761070.1">
    <property type="nucleotide sequence ID" value="NC_022444.1"/>
</dbReference>
<feature type="short sequence motif" description="PRPP-binding" evidence="4">
    <location>
        <begin position="99"/>
        <end position="111"/>
    </location>
</feature>
<dbReference type="InterPro" id="IPR050137">
    <property type="entry name" value="PyrR_bifunctional"/>
</dbReference>
<evidence type="ECO:0000259" key="5">
    <source>
        <dbReference type="Pfam" id="PF00156"/>
    </source>
</evidence>
<dbReference type="OrthoDB" id="9802227at2"/>
<comment type="function">
    <text evidence="4">Regulates the transcription of the pyrimidine nucleotide (pyr) operon in response to exogenous pyrimidines.</text>
</comment>
<comment type="function">
    <text evidence="4">Also displays a weak uracil phosphoribosyltransferase activity which is not physiologically significant.</text>
</comment>
<evidence type="ECO:0000313" key="6">
    <source>
        <dbReference type="EMBL" id="AGW14110.1"/>
    </source>
</evidence>
<proteinExistence type="inferred from homology"/>
<keyword evidence="3 4" id="KW-0804">Transcription</keyword>
<dbReference type="GO" id="GO:0006355">
    <property type="term" value="P:regulation of DNA-templated transcription"/>
    <property type="evidence" value="ECO:0007669"/>
    <property type="project" value="UniProtKB-UniRule"/>
</dbReference>
<dbReference type="InterPro" id="IPR029057">
    <property type="entry name" value="PRTase-like"/>
</dbReference>
<feature type="domain" description="Phosphoribosyltransferase" evidence="5">
    <location>
        <begin position="11"/>
        <end position="165"/>
    </location>
</feature>
<dbReference type="NCBIfam" id="NF003545">
    <property type="entry name" value="PRK05205.1-1"/>
    <property type="match status" value="1"/>
</dbReference>
<sequence>MPVCHDLMHARDIAAALERMATEAIACHDNCRDLAIIGIQRRGADLAERLKRLLDARLGASVPLGKLDINLYRDDWTRLDVRPSISHTDIPFDIDGRAILLVDDVLYTGRTVRAGMEAILDFGRPRRIELLALVDRGHRELPIQPDYLGLAVQTTRSQHVDVLLQERDGEERVRLSGA</sequence>
<evidence type="ECO:0000256" key="3">
    <source>
        <dbReference type="ARBA" id="ARBA00023163"/>
    </source>
</evidence>
<dbReference type="GO" id="GO:0004845">
    <property type="term" value="F:uracil phosphoribosyltransferase activity"/>
    <property type="evidence" value="ECO:0007669"/>
    <property type="project" value="UniProtKB-UniRule"/>
</dbReference>
<dbReference type="AlphaFoldDB" id="T2GC20"/>
<dbReference type="HOGENOM" id="CLU_094234_2_1_7"/>
<comment type="similarity">
    <text evidence="1 4">Belongs to the purine/pyrimidine phosphoribosyltransferase family. PyrR subfamily.</text>
</comment>
<dbReference type="CDD" id="cd06223">
    <property type="entry name" value="PRTases_typeI"/>
    <property type="match status" value="1"/>
</dbReference>
<evidence type="ECO:0000313" key="7">
    <source>
        <dbReference type="Proteomes" id="UP000016587"/>
    </source>
</evidence>
<dbReference type="STRING" id="1121448.DGI_2357"/>
<dbReference type="PANTHER" id="PTHR11608:SF0">
    <property type="entry name" value="BIFUNCTIONAL PROTEIN PYRR"/>
    <property type="match status" value="1"/>
</dbReference>
<organism evidence="6 7">
    <name type="scientific">Megalodesulfovibrio gigas (strain ATCC 19364 / DSM 1382 / NCIMB 9332 / VKM B-1759)</name>
    <name type="common">Desulfovibrio gigas</name>
    <dbReference type="NCBI Taxonomy" id="1121448"/>
    <lineage>
        <taxon>Bacteria</taxon>
        <taxon>Pseudomonadati</taxon>
        <taxon>Thermodesulfobacteriota</taxon>
        <taxon>Desulfovibrionia</taxon>
        <taxon>Desulfovibrionales</taxon>
        <taxon>Desulfovibrionaceae</taxon>
        <taxon>Megalodesulfovibrio</taxon>
    </lineage>
</organism>
<evidence type="ECO:0000256" key="4">
    <source>
        <dbReference type="HAMAP-Rule" id="MF_01219"/>
    </source>
</evidence>
<dbReference type="InterPro" id="IPR023050">
    <property type="entry name" value="PyrR"/>
</dbReference>
<dbReference type="Gene3D" id="3.40.50.2020">
    <property type="match status" value="1"/>
</dbReference>
<protein>
    <recommendedName>
        <fullName evidence="4">Bifunctional protein PyrR</fullName>
    </recommendedName>
    <domain>
        <recommendedName>
            <fullName evidence="4">Pyrimidine operon regulatory protein</fullName>
        </recommendedName>
    </domain>
    <domain>
        <recommendedName>
            <fullName evidence="4">Uracil phosphoribosyltransferase</fullName>
            <shortName evidence="4">UPRTase</shortName>
            <ecNumber evidence="4">2.4.2.9</ecNumber>
        </recommendedName>
    </domain>
</protein>
<keyword evidence="4 6" id="KW-0328">Glycosyltransferase</keyword>
<comment type="catalytic activity">
    <reaction evidence="4">
        <text>UMP + diphosphate = 5-phospho-alpha-D-ribose 1-diphosphate + uracil</text>
        <dbReference type="Rhea" id="RHEA:13017"/>
        <dbReference type="ChEBI" id="CHEBI:17568"/>
        <dbReference type="ChEBI" id="CHEBI:33019"/>
        <dbReference type="ChEBI" id="CHEBI:57865"/>
        <dbReference type="ChEBI" id="CHEBI:58017"/>
        <dbReference type="EC" id="2.4.2.9"/>
    </reaction>
</comment>
<dbReference type="EC" id="2.4.2.9" evidence="4"/>
<dbReference type="Pfam" id="PF00156">
    <property type="entry name" value="Pribosyltran"/>
    <property type="match status" value="1"/>
</dbReference>
<keyword evidence="2 4" id="KW-0805">Transcription regulation</keyword>
<evidence type="ECO:0000256" key="2">
    <source>
        <dbReference type="ARBA" id="ARBA00023015"/>
    </source>
</evidence>
<reference evidence="6 7" key="1">
    <citation type="journal article" date="2013" name="J. Bacteriol.">
        <title>Roles of HynAB and Ech, the only two hydrogenases found in the model sulfate reducer Desulfovibrio gigas.</title>
        <authorList>
            <person name="Morais-Silva F.O."/>
            <person name="Santos C.I."/>
            <person name="Rodrigues R."/>
            <person name="Pereira I.A."/>
            <person name="Rodrigues-Pousada C."/>
        </authorList>
    </citation>
    <scope>NUCLEOTIDE SEQUENCE [LARGE SCALE GENOMIC DNA]</scope>
    <source>
        <strain evidence="7">ATCC 19364 / DSM 1382 / NCIMB 9332 / VKM B-1759</strain>
    </source>
</reference>
<dbReference type="PANTHER" id="PTHR11608">
    <property type="entry name" value="BIFUNCTIONAL PROTEIN PYRR"/>
    <property type="match status" value="1"/>
</dbReference>